<dbReference type="Pfam" id="PF18967">
    <property type="entry name" value="PycTM"/>
    <property type="match status" value="1"/>
</dbReference>
<dbReference type="GO" id="GO:0005886">
    <property type="term" value="C:plasma membrane"/>
    <property type="evidence" value="ECO:0007669"/>
    <property type="project" value="UniProtKB-SubCell"/>
</dbReference>
<evidence type="ECO:0000256" key="4">
    <source>
        <dbReference type="ARBA" id="ARBA00022741"/>
    </source>
</evidence>
<reference evidence="11 13" key="1">
    <citation type="submission" date="2018-06" db="EMBL/GenBank/DDBJ databases">
        <authorList>
            <consortium name="Pathogen Informatics"/>
            <person name="Doyle S."/>
        </authorList>
    </citation>
    <scope>NUCLEOTIDE SEQUENCE [LARGE SCALE GENOMIC DNA]</scope>
    <source>
        <strain evidence="11 13">NCTC11343</strain>
    </source>
</reference>
<dbReference type="EMBL" id="CABWMV010000007">
    <property type="protein sequence ID" value="VXC72597.1"/>
    <property type="molecule type" value="Genomic_DNA"/>
</dbReference>
<reference evidence="12 14" key="2">
    <citation type="submission" date="2019-10" db="EMBL/GenBank/DDBJ databases">
        <authorList>
            <person name="Karimi E."/>
        </authorList>
    </citation>
    <scope>NUCLEOTIDE SEQUENCE [LARGE SCALE GENOMIC DNA]</scope>
    <source>
        <strain evidence="12">Sphingobacterium sp. 8BC</strain>
    </source>
</reference>
<dbReference type="Gene3D" id="1.10.3210.10">
    <property type="entry name" value="Hypothetical protein af1432"/>
    <property type="match status" value="1"/>
</dbReference>
<evidence type="ECO:0000256" key="2">
    <source>
        <dbReference type="ARBA" id="ARBA00022475"/>
    </source>
</evidence>
<feature type="region of interest" description="Disordered" evidence="8">
    <location>
        <begin position="195"/>
        <end position="226"/>
    </location>
</feature>
<dbReference type="SMART" id="SM00471">
    <property type="entry name" value="HDc"/>
    <property type="match status" value="1"/>
</dbReference>
<sequence length="394" mass="44938">MIDYAQLLKQVEEYAETYITENISVCHCFHNTIHTRSVVRAAEEISSYYKLGEEDHFIVISAAFFHDLGYVKSDNAIGHEKRSVEIALNFLQDKGIPEAIQEKIKGCILATRMPQDPTNLLEQILCDADLFHFGNEDFVNRNKLMKAEAEAVLGKEIDKDVWRAGTIKLLMSHHYHTEYAQQKLNAKKEMNLKELEKKQEKSISKNKESKKEDKKEKEKGSKPERGIETMFRITSSNNQRLSDMADNKANILLTVNSIILSVVIAVLFRKLDANEHLIIPTIILTTAVVATMVMAILSTIPKIPSGKFSKEEIEQKSVNLLFFGNFYKMKLDDYNDGMQKVMVDSEFLYGMLTKDVYSQGVVLGRKYKLLRYAYGIFMFGLVISVVSFVAATIF</sequence>
<evidence type="ECO:0000256" key="6">
    <source>
        <dbReference type="ARBA" id="ARBA00023118"/>
    </source>
</evidence>
<name>A0A2X2LF44_SPHMU</name>
<dbReference type="GO" id="GO:0000166">
    <property type="term" value="F:nucleotide binding"/>
    <property type="evidence" value="ECO:0007669"/>
    <property type="project" value="UniProtKB-KW"/>
</dbReference>
<dbReference type="SUPFAM" id="SSF109604">
    <property type="entry name" value="HD-domain/PDEase-like"/>
    <property type="match status" value="1"/>
</dbReference>
<evidence type="ECO:0000313" key="11">
    <source>
        <dbReference type="EMBL" id="SPZ87930.1"/>
    </source>
</evidence>
<keyword evidence="2" id="KW-1003">Cell membrane</keyword>
<evidence type="ECO:0000256" key="7">
    <source>
        <dbReference type="ARBA" id="ARBA00023136"/>
    </source>
</evidence>
<keyword evidence="5 9" id="KW-1133">Transmembrane helix</keyword>
<evidence type="ECO:0000313" key="13">
    <source>
        <dbReference type="Proteomes" id="UP000251241"/>
    </source>
</evidence>
<proteinExistence type="predicted"/>
<protein>
    <submittedName>
        <fullName evidence="11">Uncharacterized protein conserved in bacteria</fullName>
    </submittedName>
</protein>
<evidence type="ECO:0000256" key="3">
    <source>
        <dbReference type="ARBA" id="ARBA00022692"/>
    </source>
</evidence>
<dbReference type="Pfam" id="PF01966">
    <property type="entry name" value="HD"/>
    <property type="match status" value="1"/>
</dbReference>
<keyword evidence="3 9" id="KW-0812">Transmembrane</keyword>
<dbReference type="GeneID" id="97183082"/>
<feature type="transmembrane region" description="Helical" evidence="9">
    <location>
        <begin position="372"/>
        <end position="393"/>
    </location>
</feature>
<accession>A0A2X2LF44</accession>
<evidence type="ECO:0000256" key="9">
    <source>
        <dbReference type="SAM" id="Phobius"/>
    </source>
</evidence>
<evidence type="ECO:0000313" key="14">
    <source>
        <dbReference type="Proteomes" id="UP000432350"/>
    </source>
</evidence>
<evidence type="ECO:0000259" key="10">
    <source>
        <dbReference type="SMART" id="SM00471"/>
    </source>
</evidence>
<feature type="transmembrane region" description="Helical" evidence="9">
    <location>
        <begin position="277"/>
        <end position="300"/>
    </location>
</feature>
<dbReference type="InterPro" id="IPR003607">
    <property type="entry name" value="HD/PDEase_dom"/>
</dbReference>
<dbReference type="Proteomes" id="UP000251241">
    <property type="component" value="Unassembled WGS sequence"/>
</dbReference>
<keyword evidence="4" id="KW-0547">Nucleotide-binding</keyword>
<comment type="subcellular location">
    <subcellularLocation>
        <location evidence="1">Cell membrane</location>
    </subcellularLocation>
</comment>
<dbReference type="RefSeq" id="WP_236560325.1">
    <property type="nucleotide sequence ID" value="NZ_CP068086.1"/>
</dbReference>
<feature type="domain" description="HD/PDEase" evidence="10">
    <location>
        <begin position="27"/>
        <end position="143"/>
    </location>
</feature>
<dbReference type="CDD" id="cd00077">
    <property type="entry name" value="HDc"/>
    <property type="match status" value="1"/>
</dbReference>
<keyword evidence="7 9" id="KW-0472">Membrane</keyword>
<dbReference type="InterPro" id="IPR006674">
    <property type="entry name" value="HD_domain"/>
</dbReference>
<evidence type="ECO:0000313" key="12">
    <source>
        <dbReference type="EMBL" id="VXC72597.1"/>
    </source>
</evidence>
<dbReference type="Proteomes" id="UP000432350">
    <property type="component" value="Unassembled WGS sequence"/>
</dbReference>
<keyword evidence="6" id="KW-0051">Antiviral defense</keyword>
<dbReference type="AlphaFoldDB" id="A0A2X2LF44"/>
<accession>A0A654AXE7</accession>
<dbReference type="InterPro" id="IPR043760">
    <property type="entry name" value="PycTM_dom"/>
</dbReference>
<evidence type="ECO:0000256" key="8">
    <source>
        <dbReference type="SAM" id="MobiDB-lite"/>
    </source>
</evidence>
<dbReference type="EMBL" id="UAUU01000009">
    <property type="protein sequence ID" value="SPZ87930.1"/>
    <property type="molecule type" value="Genomic_DNA"/>
</dbReference>
<evidence type="ECO:0000256" key="1">
    <source>
        <dbReference type="ARBA" id="ARBA00004236"/>
    </source>
</evidence>
<gene>
    <name evidence="11" type="ORF">NCTC11343_03198</name>
    <name evidence="12" type="ORF">SPHINGO8BC_150677</name>
</gene>
<dbReference type="GO" id="GO:0051607">
    <property type="term" value="P:defense response to virus"/>
    <property type="evidence" value="ECO:0007669"/>
    <property type="project" value="UniProtKB-KW"/>
</dbReference>
<organism evidence="11 13">
    <name type="scientific">Sphingobacterium multivorum</name>
    <dbReference type="NCBI Taxonomy" id="28454"/>
    <lineage>
        <taxon>Bacteria</taxon>
        <taxon>Pseudomonadati</taxon>
        <taxon>Bacteroidota</taxon>
        <taxon>Sphingobacteriia</taxon>
        <taxon>Sphingobacteriales</taxon>
        <taxon>Sphingobacteriaceae</taxon>
        <taxon>Sphingobacterium</taxon>
    </lineage>
</organism>
<evidence type="ECO:0000256" key="5">
    <source>
        <dbReference type="ARBA" id="ARBA00022989"/>
    </source>
</evidence>
<feature type="transmembrane region" description="Helical" evidence="9">
    <location>
        <begin position="249"/>
        <end position="271"/>
    </location>
</feature>